<proteinExistence type="predicted"/>
<feature type="region of interest" description="Disordered" evidence="1">
    <location>
        <begin position="93"/>
        <end position="153"/>
    </location>
</feature>
<evidence type="ECO:0000313" key="2">
    <source>
        <dbReference type="EMBL" id="KAG5164122.1"/>
    </source>
</evidence>
<protein>
    <submittedName>
        <fullName evidence="2">Uncharacterized protein</fullName>
    </submittedName>
</protein>
<reference evidence="2" key="1">
    <citation type="submission" date="2021-02" db="EMBL/GenBank/DDBJ databases">
        <title>Psilocybe cubensis genome.</title>
        <authorList>
            <person name="Mckernan K.J."/>
            <person name="Crawford S."/>
            <person name="Trippe A."/>
            <person name="Kane L.T."/>
            <person name="Mclaughlin S."/>
        </authorList>
    </citation>
    <scope>NUCLEOTIDE SEQUENCE [LARGE SCALE GENOMIC DNA]</scope>
    <source>
        <strain evidence="2">MGC-MH-2018</strain>
    </source>
</reference>
<sequence>MSTTLTLPTNFSAAVALEQWANLYSHADSLFSLSPLTSPEHTPPSSPILPSNVDLQSHGRITSDAFVNDGCQLNPSPLPVPLFPHSSPSCVPAVQPQPSLPARASGNVSTMEGPSSNPKLPVKDAKKSKPPHRAARQHAAANAARAHQRDKAKGGQILEPAVREAPHRKYVKGAKQINTTFVTESARVARTGFIGINDRSRSKRVYHLEEVTGVNSELQFKLVKWDGRQPMFISDSDGRALVILAGYPEDQGWPILMELAADSLEVARSRFVPPKSENRRGTFDSLHCGVSFGGGQTSPSNLRNEKVNKVILEWLCNLEPFKRLAGFASSAMHTWANDLFCAYAENLKELHKDPELKRVFPNSIFSAATFNMGPCTVCTKHKDFSNLPYGYCAVTALGDFDPRQGGHLILWELGLVVEFPPGSTILLPSALISHSNTAISQHEKRYSFTQYTAGGLFRWVAHGCRTKDKYLATLTPDRLASYVQEESVRWVKGLKLIPIVHGM</sequence>
<feature type="compositionally biased region" description="Polar residues" evidence="1">
    <location>
        <begin position="106"/>
        <end position="118"/>
    </location>
</feature>
<organism evidence="2">
    <name type="scientific">Psilocybe cubensis</name>
    <name type="common">Psychedelic mushroom</name>
    <name type="synonym">Stropharia cubensis</name>
    <dbReference type="NCBI Taxonomy" id="181762"/>
    <lineage>
        <taxon>Eukaryota</taxon>
        <taxon>Fungi</taxon>
        <taxon>Dikarya</taxon>
        <taxon>Basidiomycota</taxon>
        <taxon>Agaricomycotina</taxon>
        <taxon>Agaricomycetes</taxon>
        <taxon>Agaricomycetidae</taxon>
        <taxon>Agaricales</taxon>
        <taxon>Agaricineae</taxon>
        <taxon>Strophariaceae</taxon>
        <taxon>Psilocybe</taxon>
    </lineage>
</organism>
<gene>
    <name evidence="2" type="ORF">JR316_010616</name>
</gene>
<dbReference type="EMBL" id="JAFIQS010000012">
    <property type="protein sequence ID" value="KAG5164122.1"/>
    <property type="molecule type" value="Genomic_DNA"/>
</dbReference>
<comment type="caution">
    <text evidence="2">The sequence shown here is derived from an EMBL/GenBank/DDBJ whole genome shotgun (WGS) entry which is preliminary data.</text>
</comment>
<accession>A0A8H7XNI6</accession>
<dbReference type="Gene3D" id="3.60.130.30">
    <property type="match status" value="1"/>
</dbReference>
<dbReference type="AlphaFoldDB" id="A0A8H7XNI6"/>
<name>A0A8H7XNI6_PSICU</name>
<evidence type="ECO:0000256" key="1">
    <source>
        <dbReference type="SAM" id="MobiDB-lite"/>
    </source>
</evidence>